<accession>A0ABD0KSH8</accession>
<reference evidence="1 2" key="1">
    <citation type="journal article" date="2023" name="Sci. Data">
        <title>Genome assembly of the Korean intertidal mud-creeper Batillaria attramentaria.</title>
        <authorList>
            <person name="Patra A.K."/>
            <person name="Ho P.T."/>
            <person name="Jun S."/>
            <person name="Lee S.J."/>
            <person name="Kim Y."/>
            <person name="Won Y.J."/>
        </authorList>
    </citation>
    <scope>NUCLEOTIDE SEQUENCE [LARGE SCALE GENOMIC DNA]</scope>
    <source>
        <strain evidence="1">Wonlab-2016</strain>
    </source>
</reference>
<evidence type="ECO:0000313" key="2">
    <source>
        <dbReference type="Proteomes" id="UP001519460"/>
    </source>
</evidence>
<proteinExistence type="predicted"/>
<dbReference type="Proteomes" id="UP001519460">
    <property type="component" value="Unassembled WGS sequence"/>
</dbReference>
<organism evidence="1 2">
    <name type="scientific">Batillaria attramentaria</name>
    <dbReference type="NCBI Taxonomy" id="370345"/>
    <lineage>
        <taxon>Eukaryota</taxon>
        <taxon>Metazoa</taxon>
        <taxon>Spiralia</taxon>
        <taxon>Lophotrochozoa</taxon>
        <taxon>Mollusca</taxon>
        <taxon>Gastropoda</taxon>
        <taxon>Caenogastropoda</taxon>
        <taxon>Sorbeoconcha</taxon>
        <taxon>Cerithioidea</taxon>
        <taxon>Batillariidae</taxon>
        <taxon>Batillaria</taxon>
    </lineage>
</organism>
<comment type="caution">
    <text evidence="1">The sequence shown here is derived from an EMBL/GenBank/DDBJ whole genome shotgun (WGS) entry which is preliminary data.</text>
</comment>
<name>A0ABD0KSH8_9CAEN</name>
<keyword evidence="2" id="KW-1185">Reference proteome</keyword>
<dbReference type="EMBL" id="JACVVK020000135">
    <property type="protein sequence ID" value="KAK7489745.1"/>
    <property type="molecule type" value="Genomic_DNA"/>
</dbReference>
<dbReference type="AlphaFoldDB" id="A0ABD0KSH8"/>
<sequence length="83" mass="9740">MEGRGYRPSEWIGERGGRRLRKLEGEGGHWCCVKRIDIIGCQYITNNNQMDLLSMRQSQFRAWSEKLHPALGHLDRKQYGARH</sequence>
<protein>
    <submittedName>
        <fullName evidence="1">Uncharacterized protein</fullName>
    </submittedName>
</protein>
<gene>
    <name evidence="1" type="ORF">BaRGS_00019140</name>
</gene>
<evidence type="ECO:0000313" key="1">
    <source>
        <dbReference type="EMBL" id="KAK7489745.1"/>
    </source>
</evidence>